<comment type="caution">
    <text evidence="2">The sequence shown here is derived from an EMBL/GenBank/DDBJ whole genome shotgun (WGS) entry which is preliminary data.</text>
</comment>
<dbReference type="AlphaFoldDB" id="A0A423PGK2"/>
<dbReference type="GO" id="GO:0016757">
    <property type="term" value="F:glycosyltransferase activity"/>
    <property type="evidence" value="ECO:0007669"/>
    <property type="project" value="InterPro"/>
</dbReference>
<gene>
    <name evidence="2" type="ORF">SAOR_14090</name>
</gene>
<dbReference type="Pfam" id="PF00534">
    <property type="entry name" value="Glycos_transf_1"/>
    <property type="match status" value="1"/>
</dbReference>
<name>A0A423PGK2_9GAMM</name>
<dbReference type="Gene3D" id="3.40.50.2000">
    <property type="entry name" value="Glycogen Phosphorylase B"/>
    <property type="match status" value="1"/>
</dbReference>
<feature type="domain" description="Glycosyl transferase family 1" evidence="1">
    <location>
        <begin position="199"/>
        <end position="321"/>
    </location>
</feature>
<dbReference type="RefSeq" id="WP_123631991.1">
    <property type="nucleotide sequence ID" value="NZ_AYKH01000041.1"/>
</dbReference>
<dbReference type="InterPro" id="IPR001296">
    <property type="entry name" value="Glyco_trans_1"/>
</dbReference>
<evidence type="ECO:0000313" key="2">
    <source>
        <dbReference type="EMBL" id="ROO24748.1"/>
    </source>
</evidence>
<protein>
    <recommendedName>
        <fullName evidence="1">Glycosyl transferase family 1 domain-containing protein</fullName>
    </recommendedName>
</protein>
<dbReference type="SUPFAM" id="SSF53756">
    <property type="entry name" value="UDP-Glycosyltransferase/glycogen phosphorylase"/>
    <property type="match status" value="1"/>
</dbReference>
<organism evidence="2 3">
    <name type="scientific">Salinisphaera orenii MK-B5</name>
    <dbReference type="NCBI Taxonomy" id="856730"/>
    <lineage>
        <taxon>Bacteria</taxon>
        <taxon>Pseudomonadati</taxon>
        <taxon>Pseudomonadota</taxon>
        <taxon>Gammaproteobacteria</taxon>
        <taxon>Salinisphaerales</taxon>
        <taxon>Salinisphaeraceae</taxon>
        <taxon>Salinisphaera</taxon>
    </lineage>
</organism>
<dbReference type="Proteomes" id="UP000283993">
    <property type="component" value="Unassembled WGS sequence"/>
</dbReference>
<sequence>MSNSRERPIRILHYVSLAAVGGVEHQFAQFIHHTRQRFDVSHAVVACSKRIHPHLAREIEADAEGIDFEKRLGRWKIPSRPAFLRAAHQRRIAARHRPDVALLWNRMGENWRAVRAVGGSRCIYWDRGSSWLPGEEGAKRRLLDSVGGALANSNASRRMLELRWGYTGEIRLCRNALRPNMVPAESMPRHFPAADVLHIGVAARLESIKGVVLAVHALHALNARGVAAHLHIAGTGAEEATVADLIETLGLGDRVTLHGLVRNMSAFYATVDCLLHLALREPFGAVAVEAMVHGCPVVASNVDGLPEIVVHGECGRVVQPELDLSEYRALGGRIQDLPEYVYDPGTDSIREPRAVAPEAAADAVQALFRDAATYERMSTSGIRRARDVFSYEGHAACVMDAVTRFHRTGRLGG</sequence>
<reference evidence="2 3" key="1">
    <citation type="submission" date="2013-10" db="EMBL/GenBank/DDBJ databases">
        <title>Salinisphaera orenii MK-B5 Genome Sequencing.</title>
        <authorList>
            <person name="Lai Q."/>
            <person name="Li C."/>
            <person name="Shao Z."/>
        </authorList>
    </citation>
    <scope>NUCLEOTIDE SEQUENCE [LARGE SCALE GENOMIC DNA]</scope>
    <source>
        <strain evidence="2 3">MK-B5</strain>
    </source>
</reference>
<evidence type="ECO:0000313" key="3">
    <source>
        <dbReference type="Proteomes" id="UP000283993"/>
    </source>
</evidence>
<dbReference type="EMBL" id="AYKH01000041">
    <property type="protein sequence ID" value="ROO24748.1"/>
    <property type="molecule type" value="Genomic_DNA"/>
</dbReference>
<dbReference type="CDD" id="cd03811">
    <property type="entry name" value="GT4_GT28_WabH-like"/>
    <property type="match status" value="1"/>
</dbReference>
<keyword evidence="3" id="KW-1185">Reference proteome</keyword>
<dbReference type="GO" id="GO:1901135">
    <property type="term" value="P:carbohydrate derivative metabolic process"/>
    <property type="evidence" value="ECO:0007669"/>
    <property type="project" value="UniProtKB-ARBA"/>
</dbReference>
<dbReference type="PANTHER" id="PTHR12526">
    <property type="entry name" value="GLYCOSYLTRANSFERASE"/>
    <property type="match status" value="1"/>
</dbReference>
<evidence type="ECO:0000259" key="1">
    <source>
        <dbReference type="Pfam" id="PF00534"/>
    </source>
</evidence>
<proteinExistence type="predicted"/>
<dbReference type="PANTHER" id="PTHR12526:SF638">
    <property type="entry name" value="SPORE COAT PROTEIN SA"/>
    <property type="match status" value="1"/>
</dbReference>
<accession>A0A423PGK2</accession>